<proteinExistence type="predicted"/>
<dbReference type="OrthoDB" id="433738at2759"/>
<dbReference type="OMA" id="RELNNHM"/>
<dbReference type="EMBL" id="LJSK01000290">
    <property type="protein sequence ID" value="KPI84097.1"/>
    <property type="molecule type" value="Genomic_DNA"/>
</dbReference>
<feature type="compositionally biased region" description="Polar residues" evidence="3">
    <location>
        <begin position="1"/>
        <end position="16"/>
    </location>
</feature>
<dbReference type="Gene3D" id="1.25.40.10">
    <property type="entry name" value="Tetratricopeptide repeat domain"/>
    <property type="match status" value="1"/>
</dbReference>
<feature type="compositionally biased region" description="Low complexity" evidence="3">
    <location>
        <begin position="97"/>
        <end position="107"/>
    </location>
</feature>
<feature type="region of interest" description="Disordered" evidence="3">
    <location>
        <begin position="63"/>
        <end position="113"/>
    </location>
</feature>
<keyword evidence="2" id="KW-0802">TPR repeat</keyword>
<gene>
    <name evidence="4" type="ORF">ABL78_6853</name>
</gene>
<evidence type="ECO:0000256" key="2">
    <source>
        <dbReference type="ARBA" id="ARBA00022803"/>
    </source>
</evidence>
<dbReference type="VEuPathDB" id="TriTrypDB:Lsey_0290_0060"/>
<keyword evidence="5" id="KW-1185">Reference proteome</keyword>
<comment type="caution">
    <text evidence="4">The sequence shown here is derived from an EMBL/GenBank/DDBJ whole genome shotgun (WGS) entry which is preliminary data.</text>
</comment>
<dbReference type="Proteomes" id="UP000038009">
    <property type="component" value="Unassembled WGS sequence"/>
</dbReference>
<dbReference type="PANTHER" id="PTHR22904:SF523">
    <property type="entry name" value="STRESS-INDUCED-PHOSPHOPROTEIN 1"/>
    <property type="match status" value="1"/>
</dbReference>
<keyword evidence="1" id="KW-0677">Repeat</keyword>
<evidence type="ECO:0000256" key="3">
    <source>
        <dbReference type="SAM" id="MobiDB-lite"/>
    </source>
</evidence>
<dbReference type="GO" id="GO:0051879">
    <property type="term" value="F:Hsp90 protein binding"/>
    <property type="evidence" value="ECO:0007669"/>
    <property type="project" value="TreeGrafter"/>
</dbReference>
<evidence type="ECO:0000256" key="1">
    <source>
        <dbReference type="ARBA" id="ARBA00022737"/>
    </source>
</evidence>
<reference evidence="4 5" key="1">
    <citation type="journal article" date="2015" name="PLoS Pathog.">
        <title>Leptomonas seymouri: Adaptations to the Dixenous Life Cycle Analyzed by Genome Sequencing, Transcriptome Profiling and Co-infection with Leishmania donovani.</title>
        <authorList>
            <person name="Kraeva N."/>
            <person name="Butenko A."/>
            <person name="Hlavacova J."/>
            <person name="Kostygov A."/>
            <person name="Myskova J."/>
            <person name="Grybchuk D."/>
            <person name="Lestinova T."/>
            <person name="Votypka J."/>
            <person name="Volf P."/>
            <person name="Opperdoes F."/>
            <person name="Flegontov P."/>
            <person name="Lukes J."/>
            <person name="Yurchenko V."/>
        </authorList>
    </citation>
    <scope>NUCLEOTIDE SEQUENCE [LARGE SCALE GENOMIC DNA]</scope>
    <source>
        <strain evidence="4 5">ATCC 30220</strain>
    </source>
</reference>
<protein>
    <submittedName>
        <fullName evidence="4">Uncharacterized protein</fullName>
    </submittedName>
</protein>
<accession>A0A0N0P3V6</accession>
<feature type="compositionally biased region" description="Acidic residues" evidence="3">
    <location>
        <begin position="74"/>
        <end position="87"/>
    </location>
</feature>
<dbReference type="InterPro" id="IPR011990">
    <property type="entry name" value="TPR-like_helical_dom_sf"/>
</dbReference>
<organism evidence="4 5">
    <name type="scientific">Leptomonas seymouri</name>
    <dbReference type="NCBI Taxonomy" id="5684"/>
    <lineage>
        <taxon>Eukaryota</taxon>
        <taxon>Discoba</taxon>
        <taxon>Euglenozoa</taxon>
        <taxon>Kinetoplastea</taxon>
        <taxon>Metakinetoplastina</taxon>
        <taxon>Trypanosomatida</taxon>
        <taxon>Trypanosomatidae</taxon>
        <taxon>Leishmaniinae</taxon>
        <taxon>Leptomonas</taxon>
    </lineage>
</organism>
<evidence type="ECO:0000313" key="5">
    <source>
        <dbReference type="Proteomes" id="UP000038009"/>
    </source>
</evidence>
<name>A0A0N0P3V6_LEPSE</name>
<dbReference type="AlphaFoldDB" id="A0A0N0P3V6"/>
<dbReference type="SUPFAM" id="SSF48452">
    <property type="entry name" value="TPR-like"/>
    <property type="match status" value="1"/>
</dbReference>
<sequence length="860" mass="93531">MSDNLDGSGSCSSQPIPTADVRSGAPQVTISATDRFSSALQQFAVTPPNTSRGTTSIGWLQTSGARGRHHVECDSDGFVDSDDEGDEADGRGNGAKSSSSSTSSSDSAWDTFRGGEPQLARCRLGKEASGDTDDEYSDDGVLFVPEPIFDLRSLQHKPIMPCLSQDQMPIGISVWVVDEDDVATQLQCYFSAAYPPVCNGRLSGTVVRHSGRMTLVCFNQASELRVTLCIPTSCLSLELIEPYESAPQYREPYRLGSGVYGMLGPRAGGRGQTLPAGDTVVVTRYLYEAMPAYDVEKLRGTALEKAQELFFEGSYEKALAAVNEQLAEIRSSCDAGSSAPRKHSTLLVDAFVLRSRLFIFLERYAEALVDAHTSVTLEPQWVRSHLSVARAHCGLGQFIEAAAAISRAYIMLPYSSDLERIKELNCYMQSLQSQLRAEQAGCYLILDGFYRKRLRVNVNTAAGVSLCKEMTPIVATHSVFAAKEPAQRCVVCFRALNTTADGDSEARSVGAASVSCSEPARMSPTTVGSPALTTPVVTDLEENSMYCSTECVQRASLYRPLEIKHRGALDHIRSMILSKGAVTLNVLPLEMAMMAVRLFLMVVTTHRRLCAKRRLGESNQRGAESTRSRGAAEKEVDSHFSSSGMRCSCNLSPSPPVYVETALQRLGVYPLCTEPLKSNKLDELKIVYNVLTADFKTEDRSTFSCELLTQLFSYVNAYFTPVDLNARLPPDASEYPAPHHTVYYLPNYVGCIEVAKKICYTTTSSRCDFSSLGAAEAAEDQLTSKVIGPLALDEPVETSNGNKAKKNESFTLTIRDDEANCTVLPASNAALLELIAVAPITPDLKLRCVPTSMILNSELA</sequence>
<feature type="region of interest" description="Disordered" evidence="3">
    <location>
        <begin position="1"/>
        <end position="29"/>
    </location>
</feature>
<evidence type="ECO:0000313" key="4">
    <source>
        <dbReference type="EMBL" id="KPI84097.1"/>
    </source>
</evidence>
<dbReference type="PANTHER" id="PTHR22904">
    <property type="entry name" value="TPR REPEAT CONTAINING PROTEIN"/>
    <property type="match status" value="1"/>
</dbReference>